<dbReference type="Proteomes" id="UP001285154">
    <property type="component" value="Unassembled WGS sequence"/>
</dbReference>
<organism evidence="2 3">
    <name type="scientific">Mesorhizobium vachelliae</name>
    <dbReference type="NCBI Taxonomy" id="3072309"/>
    <lineage>
        <taxon>Bacteria</taxon>
        <taxon>Pseudomonadati</taxon>
        <taxon>Pseudomonadota</taxon>
        <taxon>Alphaproteobacteria</taxon>
        <taxon>Hyphomicrobiales</taxon>
        <taxon>Phyllobacteriaceae</taxon>
        <taxon>Mesorhizobium</taxon>
    </lineage>
</organism>
<evidence type="ECO:0000313" key="2">
    <source>
        <dbReference type="EMBL" id="MDX8529911.1"/>
    </source>
</evidence>
<protein>
    <submittedName>
        <fullName evidence="2">DUF262 domain-containing protein</fullName>
    </submittedName>
</protein>
<reference evidence="2 3" key="1">
    <citation type="submission" date="2023-08" db="EMBL/GenBank/DDBJ databases">
        <title>Implementing the SeqCode for naming new Mesorhizobium species isolated from Vachellia karroo root nodules.</title>
        <authorList>
            <person name="Van Lill M."/>
        </authorList>
    </citation>
    <scope>NUCLEOTIDE SEQUENCE [LARGE SCALE GENOMIC DNA]</scope>
    <source>
        <strain evidence="2 3">VK25D</strain>
    </source>
</reference>
<sequence length="333" mass="39325">MAWLSKRYQAEELQLKPPFQRNPVWTERQKSYLIDTILRGFPIPELYMQEYTDAKGNDVYVIVDGQQRVRACLDFIRGEFPMYAKDSPDWADMYFDDLSEEEKKNIYNYNFVVRLLPDIPDIELRAIFSRLNRHVVALNRQELRHATYWGEFIESVEKISDNEGWSEVGLFTPNDVRRMLDIEYVSELAVGYLHGLQNKKESLDRWYEAYENEFPDRRRMEKAFTSTLLEIIKIIPNVNKTRWRKKSDFYTLFLLLAEWSPEFPLASDVRASLGEALTKFSENVDLYLRDPDGNANMSKSIKDYCAAVERAASDLARRRTRRIELLKAIEPII</sequence>
<evidence type="ECO:0000259" key="1">
    <source>
        <dbReference type="Pfam" id="PF03235"/>
    </source>
</evidence>
<name>A0ABU4ZWW5_9HYPH</name>
<dbReference type="PANTHER" id="PTHR39639:SF1">
    <property type="entry name" value="DUF262 DOMAIN-CONTAINING PROTEIN"/>
    <property type="match status" value="1"/>
</dbReference>
<dbReference type="InterPro" id="IPR004919">
    <property type="entry name" value="GmrSD_N"/>
</dbReference>
<proteinExistence type="predicted"/>
<dbReference type="PANTHER" id="PTHR39639">
    <property type="entry name" value="CHROMOSOME 16, WHOLE GENOME SHOTGUN SEQUENCE"/>
    <property type="match status" value="1"/>
</dbReference>
<dbReference type="EMBL" id="JAVIIQ010000001">
    <property type="protein sequence ID" value="MDX8529911.1"/>
    <property type="molecule type" value="Genomic_DNA"/>
</dbReference>
<evidence type="ECO:0000313" key="3">
    <source>
        <dbReference type="Proteomes" id="UP001285154"/>
    </source>
</evidence>
<feature type="domain" description="GmrSD restriction endonucleases N-terminal" evidence="1">
    <location>
        <begin position="15"/>
        <end position="148"/>
    </location>
</feature>
<gene>
    <name evidence="2" type="ORF">RFM42_02915</name>
</gene>
<dbReference type="Pfam" id="PF03235">
    <property type="entry name" value="GmrSD_N"/>
    <property type="match status" value="1"/>
</dbReference>
<accession>A0ABU4ZWW5</accession>
<keyword evidence="3" id="KW-1185">Reference proteome</keyword>
<dbReference type="RefSeq" id="WP_320245272.1">
    <property type="nucleotide sequence ID" value="NZ_JAVIIQ010000001.1"/>
</dbReference>
<comment type="caution">
    <text evidence="2">The sequence shown here is derived from an EMBL/GenBank/DDBJ whole genome shotgun (WGS) entry which is preliminary data.</text>
</comment>